<feature type="domain" description="Isopropylmalate dehydrogenase-like" evidence="3">
    <location>
        <begin position="18"/>
        <end position="348"/>
    </location>
</feature>
<sequence length="355" mass="38112">MYHVCIQEDPMNSPTLKQIPATLIPGDGIGPEVVEATVKVLDALGSPFSWDIQQAGVAGVASAGDPLPAATLTSIRKNKLALKGPLTTPIGEGFRSSNVRLREEFQLYANVRPAVTIVPGRFEDIDIVLVRENIGGFYVAHEYYIPVGDDPRAVAVSTGINTREACKKIARFAFEYAVKNGRKKITVVHKANILKALTGIFLEAAREIAREYEGKVQMNDMIVDACAMQLVLNPWQFDMLLCTNLFGDILSDQMAGLVGGLGMAPGANIGDDCAIFEAVHGSAPDIAGKGIANPISLLLAAGQMLDHVGHQDLALRLRTAITDTLNKDHVATGDLKGKASTREFTEAIIRRLQAA</sequence>
<dbReference type="PROSITE" id="PS00470">
    <property type="entry name" value="IDH_IMDH"/>
    <property type="match status" value="1"/>
</dbReference>
<keyword evidence="5" id="KW-1185">Reference proteome</keyword>
<reference evidence="4 5" key="4">
    <citation type="journal article" date="2010" name="Environ. Microbiol.">
        <title>The bacterial genus Collimonas: mycophagy, weathering and other adaptive solutions to life in oligotrophic soil environments.</title>
        <authorList>
            <person name="Leveau J.H."/>
            <person name="Uroz S."/>
            <person name="de Boer W."/>
        </authorList>
    </citation>
    <scope>NUCLEOTIDE SEQUENCE [LARGE SCALE GENOMIC DNA]</scope>
    <source>
        <strain evidence="4 5">Ter331</strain>
    </source>
</reference>
<dbReference type="Pfam" id="PF00180">
    <property type="entry name" value="Iso_dh"/>
    <property type="match status" value="1"/>
</dbReference>
<dbReference type="GO" id="GO:0006102">
    <property type="term" value="P:isocitrate metabolic process"/>
    <property type="evidence" value="ECO:0007669"/>
    <property type="project" value="TreeGrafter"/>
</dbReference>
<dbReference type="STRING" id="1005048.CFU_0031"/>
<dbReference type="SUPFAM" id="SSF53659">
    <property type="entry name" value="Isocitrate/Isopropylmalate dehydrogenase-like"/>
    <property type="match status" value="1"/>
</dbReference>
<dbReference type="EMBL" id="CP002745">
    <property type="protein sequence ID" value="AEK59870.1"/>
    <property type="molecule type" value="Genomic_DNA"/>
</dbReference>
<accession>G0A7V9</accession>
<dbReference type="GO" id="GO:0051287">
    <property type="term" value="F:NAD binding"/>
    <property type="evidence" value="ECO:0007669"/>
    <property type="project" value="InterPro"/>
</dbReference>
<dbReference type="EC" id="1.1.1.41" evidence="4"/>
<protein>
    <submittedName>
        <fullName evidence="4">Isocitrate dehydrogenase [NAD]</fullName>
        <ecNumber evidence="4">1.1.1.41</ecNumber>
    </submittedName>
</protein>
<proteinExistence type="inferred from homology"/>
<dbReference type="SMART" id="SM01329">
    <property type="entry name" value="Iso_dh"/>
    <property type="match status" value="1"/>
</dbReference>
<reference evidence="4 5" key="2">
    <citation type="journal article" date="2006" name="J. Microbiol. Methods">
        <title>Genomic flank-sequencing of plasposon insertion sites for rapid identification of functional genes.</title>
        <authorList>
            <person name="Leveau J.H."/>
            <person name="Gerards S."/>
            <person name="Fritsche K."/>
            <person name="Zondag G."/>
            <person name="van Veen J.A."/>
        </authorList>
    </citation>
    <scope>NUCLEOTIDE SEQUENCE [LARGE SCALE GENOMIC DNA]</scope>
    <source>
        <strain evidence="4 5">Ter331</strain>
    </source>
</reference>
<evidence type="ECO:0000313" key="5">
    <source>
        <dbReference type="Proteomes" id="UP000008392"/>
    </source>
</evidence>
<organism evidence="4 5">
    <name type="scientific">Collimonas fungivorans (strain Ter331)</name>
    <dbReference type="NCBI Taxonomy" id="1005048"/>
    <lineage>
        <taxon>Bacteria</taxon>
        <taxon>Pseudomonadati</taxon>
        <taxon>Pseudomonadota</taxon>
        <taxon>Betaproteobacteria</taxon>
        <taxon>Burkholderiales</taxon>
        <taxon>Oxalobacteraceae</taxon>
        <taxon>Collimonas</taxon>
    </lineage>
</organism>
<evidence type="ECO:0000259" key="3">
    <source>
        <dbReference type="SMART" id="SM01329"/>
    </source>
</evidence>
<dbReference type="AlphaFoldDB" id="G0A7V9"/>
<evidence type="ECO:0000313" key="4">
    <source>
        <dbReference type="EMBL" id="AEK59870.1"/>
    </source>
</evidence>
<dbReference type="eggNOG" id="COG0473">
    <property type="taxonomic scope" value="Bacteria"/>
</dbReference>
<gene>
    <name evidence="4" type="primary">citC</name>
    <name evidence="4" type="ordered locus">CFU_0031</name>
</gene>
<dbReference type="Proteomes" id="UP000008392">
    <property type="component" value="Chromosome"/>
</dbReference>
<dbReference type="InterPro" id="IPR024084">
    <property type="entry name" value="IsoPropMal-DH-like_dom"/>
</dbReference>
<reference evidence="4 5" key="5">
    <citation type="journal article" date="2011" name="ISME J.">
        <title>Dual transcriptional profiling of a bacterial/fungal confrontation: Collimonas fungivorans versus Aspergillus niger.</title>
        <authorList>
            <person name="Mela F."/>
            <person name="Fritsche K."/>
            <person name="de Boer W."/>
            <person name="van Veen J.A."/>
            <person name="de Graaff L.H."/>
            <person name="van den Berg M."/>
            <person name="Leveau J.H."/>
        </authorList>
    </citation>
    <scope>NUCLEOTIDE SEQUENCE [LARGE SCALE GENOMIC DNA]</scope>
    <source>
        <strain evidence="4 5">Ter331</strain>
    </source>
</reference>
<reference evidence="5" key="6">
    <citation type="submission" date="2011-05" db="EMBL/GenBank/DDBJ databases">
        <title>Complete sequence of Collimonas fungivorans Ter331.</title>
        <authorList>
            <person name="Leveau J.H."/>
        </authorList>
    </citation>
    <scope>NUCLEOTIDE SEQUENCE [LARGE SCALE GENOMIC DNA]</scope>
    <source>
        <strain evidence="5">Ter331</strain>
    </source>
</reference>
<dbReference type="HOGENOM" id="CLU_031953_0_1_4"/>
<dbReference type="Gene3D" id="3.40.718.10">
    <property type="entry name" value="Isopropylmalate Dehydrogenase"/>
    <property type="match status" value="1"/>
</dbReference>
<dbReference type="GO" id="GO:0004449">
    <property type="term" value="F:isocitrate dehydrogenase (NAD+) activity"/>
    <property type="evidence" value="ECO:0007669"/>
    <property type="project" value="UniProtKB-EC"/>
</dbReference>
<evidence type="ECO:0000256" key="1">
    <source>
        <dbReference type="ARBA" id="ARBA00007769"/>
    </source>
</evidence>
<dbReference type="PANTHER" id="PTHR11835">
    <property type="entry name" value="DECARBOXYLATING DEHYDROGENASES-ISOCITRATE, ISOPROPYLMALATE, TARTRATE"/>
    <property type="match status" value="1"/>
</dbReference>
<reference evidence="4 5" key="1">
    <citation type="journal article" date="2004" name="Environ. Microbiol.">
        <title>Phylogeny-function analysis of (meta)genomic libraries: screening for expression of ribosomal RNA genes by large-insert library fluorescent in situ hybridization (LIL-FISH).</title>
        <authorList>
            <person name="Leveau J.H."/>
            <person name="Gerards S."/>
            <person name="de Boer W."/>
            <person name="van Veen J.A."/>
        </authorList>
    </citation>
    <scope>NUCLEOTIDE SEQUENCE [LARGE SCALE GENOMIC DNA]</scope>
    <source>
        <strain evidence="4 5">Ter331</strain>
    </source>
</reference>
<reference evidence="4 5" key="3">
    <citation type="journal article" date="2008" name="FEMS Microbiol. Ecol.">
        <title>Identification and characterization of genes underlying chitinolysis in Collimonas fungivorans Ter331.</title>
        <authorList>
            <person name="Fritsche K."/>
            <person name="de Boer W."/>
            <person name="Gerards S."/>
            <person name="van den Berg M."/>
            <person name="van Veen J.A."/>
            <person name="Leveau J.H."/>
        </authorList>
    </citation>
    <scope>NUCLEOTIDE SEQUENCE [LARGE SCALE GENOMIC DNA]</scope>
    <source>
        <strain evidence="4 5">Ter331</strain>
    </source>
</reference>
<name>G0A7V9_COLFT</name>
<dbReference type="KEGG" id="cfu:CFU_0031"/>
<comment type="similarity">
    <text evidence="1">Belongs to the isocitrate and isopropylmalate dehydrogenases family.</text>
</comment>
<dbReference type="GO" id="GO:0006099">
    <property type="term" value="P:tricarboxylic acid cycle"/>
    <property type="evidence" value="ECO:0007669"/>
    <property type="project" value="TreeGrafter"/>
</dbReference>
<keyword evidence="2 4" id="KW-0560">Oxidoreductase</keyword>
<evidence type="ECO:0000256" key="2">
    <source>
        <dbReference type="ARBA" id="ARBA00023002"/>
    </source>
</evidence>
<dbReference type="InterPro" id="IPR019818">
    <property type="entry name" value="IsoCit/isopropylmalate_DH_CS"/>
</dbReference>
<dbReference type="PANTHER" id="PTHR11835:SF34">
    <property type="entry name" value="ISOCITRATE DEHYDROGENASE [NAD] SUBUNIT ALPHA, MITOCHONDRIAL"/>
    <property type="match status" value="1"/>
</dbReference>
<dbReference type="GO" id="GO:0000287">
    <property type="term" value="F:magnesium ion binding"/>
    <property type="evidence" value="ECO:0007669"/>
    <property type="project" value="InterPro"/>
</dbReference>